<gene>
    <name evidence="2" type="ORF">NEDG_01386</name>
</gene>
<keyword evidence="1" id="KW-0812">Transmembrane</keyword>
<keyword evidence="3" id="KW-1185">Reference proteome</keyword>
<name>A0A177EBI3_9MICR</name>
<dbReference type="GeneID" id="93647736"/>
<organism evidence="2 3">
    <name type="scientific">Nematocida displodere</name>
    <dbReference type="NCBI Taxonomy" id="1805483"/>
    <lineage>
        <taxon>Eukaryota</taxon>
        <taxon>Fungi</taxon>
        <taxon>Fungi incertae sedis</taxon>
        <taxon>Microsporidia</taxon>
        <taxon>Nematocida</taxon>
    </lineage>
</organism>
<sequence length="421" mass="46859">MPIRNRDQRIFEATRVSTESQTPTRGQIFGYINGDLHVLGAPPKKTIFVMALFIIGCFALGLNVDSRNKTLGVSISGFSMFKYGNLGQLNLVMCTAVLTIGIIVRVAIRHITRGVEVIFAQFKRIEDGGLWSDLTSVNVGRFLFRLQTKIIDIIITERILLKLEAVLPSIHTGFLVVGLVWSFIGICSFLAIAVLSPSLSMFRPELLSCLSTNLYTNLAIHTVPFLGILFDKCTLPYRIDEGGIFSNKTLLICIGIYGAVPIILGLVFFLETGELVYPFLSLITLKGTILGALCVGFIWGAMKLIQRILRAYRFAPTSIWSHYQPFMREGFKRTWVEIRKEHSKTTILVRFLLLPLFTVSLGLAIFYFGNSLITVQKVQIYVRSICTETDIYFGKISASAMGMSRRLSSASAQNPLATQAA</sequence>
<evidence type="ECO:0000313" key="3">
    <source>
        <dbReference type="Proteomes" id="UP000185944"/>
    </source>
</evidence>
<feature type="transmembrane region" description="Helical" evidence="1">
    <location>
        <begin position="89"/>
        <end position="108"/>
    </location>
</feature>
<dbReference type="AlphaFoldDB" id="A0A177EBI3"/>
<dbReference type="EMBL" id="LTDL01000041">
    <property type="protein sequence ID" value="OAG29313.1"/>
    <property type="molecule type" value="Genomic_DNA"/>
</dbReference>
<feature type="transmembrane region" description="Helical" evidence="1">
    <location>
        <begin position="276"/>
        <end position="300"/>
    </location>
</feature>
<dbReference type="RefSeq" id="XP_067543992.1">
    <property type="nucleotide sequence ID" value="XM_067688804.1"/>
</dbReference>
<comment type="caution">
    <text evidence="2">The sequence shown here is derived from an EMBL/GenBank/DDBJ whole genome shotgun (WGS) entry which is preliminary data.</text>
</comment>
<feature type="transmembrane region" description="Helical" evidence="1">
    <location>
        <begin position="347"/>
        <end position="369"/>
    </location>
</feature>
<evidence type="ECO:0000313" key="2">
    <source>
        <dbReference type="EMBL" id="OAG29313.1"/>
    </source>
</evidence>
<reference evidence="2 3" key="1">
    <citation type="submission" date="2016-02" db="EMBL/GenBank/DDBJ databases">
        <title>Discovery of a natural microsporidian pathogen with a broad tissue tropism in Caenorhabditis elegans.</title>
        <authorList>
            <person name="Luallen R.J."/>
            <person name="Reinke A.W."/>
            <person name="Tong L."/>
            <person name="Botts M.R."/>
            <person name="Felix M.-A."/>
            <person name="Troemel E.R."/>
        </authorList>
    </citation>
    <scope>NUCLEOTIDE SEQUENCE [LARGE SCALE GENOMIC DNA]</scope>
    <source>
        <strain evidence="2 3">JUm2807</strain>
    </source>
</reference>
<keyword evidence="1" id="KW-1133">Transmembrane helix</keyword>
<proteinExistence type="predicted"/>
<feature type="transmembrane region" description="Helical" evidence="1">
    <location>
        <begin position="214"/>
        <end position="230"/>
    </location>
</feature>
<protein>
    <submittedName>
        <fullName evidence="2">Uncharacterized protein</fullName>
    </submittedName>
</protein>
<feature type="transmembrane region" description="Helical" evidence="1">
    <location>
        <begin position="46"/>
        <end position="64"/>
    </location>
</feature>
<feature type="transmembrane region" description="Helical" evidence="1">
    <location>
        <begin position="172"/>
        <end position="194"/>
    </location>
</feature>
<feature type="transmembrane region" description="Helical" evidence="1">
    <location>
        <begin position="250"/>
        <end position="270"/>
    </location>
</feature>
<keyword evidence="1" id="KW-0472">Membrane</keyword>
<accession>A0A177EBI3</accession>
<dbReference type="Proteomes" id="UP000185944">
    <property type="component" value="Unassembled WGS sequence"/>
</dbReference>
<evidence type="ECO:0000256" key="1">
    <source>
        <dbReference type="SAM" id="Phobius"/>
    </source>
</evidence>
<dbReference type="VEuPathDB" id="MicrosporidiaDB:NEDG_01386"/>